<keyword evidence="11" id="KW-1185">Reference proteome</keyword>
<dbReference type="Pfam" id="PF07715">
    <property type="entry name" value="Plug"/>
    <property type="match status" value="1"/>
</dbReference>
<dbReference type="GO" id="GO:0009279">
    <property type="term" value="C:cell outer membrane"/>
    <property type="evidence" value="ECO:0007669"/>
    <property type="project" value="UniProtKB-SubCell"/>
</dbReference>
<dbReference type="NCBIfam" id="TIGR04056">
    <property type="entry name" value="OMP_RagA_SusC"/>
    <property type="match status" value="1"/>
</dbReference>
<dbReference type="SUPFAM" id="SSF49464">
    <property type="entry name" value="Carboxypeptidase regulatory domain-like"/>
    <property type="match status" value="1"/>
</dbReference>
<evidence type="ECO:0000256" key="5">
    <source>
        <dbReference type="ARBA" id="ARBA00023136"/>
    </source>
</evidence>
<reference evidence="10 11" key="1">
    <citation type="submission" date="2019-07" db="EMBL/GenBank/DDBJ databases">
        <title>Whole genome shotgun sequence of Segetibacter aerophilus NBRC 106135.</title>
        <authorList>
            <person name="Hosoyama A."/>
            <person name="Uohara A."/>
            <person name="Ohji S."/>
            <person name="Ichikawa N."/>
        </authorList>
    </citation>
    <scope>NUCLEOTIDE SEQUENCE [LARGE SCALE GENOMIC DNA]</scope>
    <source>
        <strain evidence="10 11">NBRC 106135</strain>
    </source>
</reference>
<evidence type="ECO:0000256" key="4">
    <source>
        <dbReference type="ARBA" id="ARBA00022692"/>
    </source>
</evidence>
<evidence type="ECO:0000256" key="2">
    <source>
        <dbReference type="ARBA" id="ARBA00022448"/>
    </source>
</evidence>
<evidence type="ECO:0000256" key="3">
    <source>
        <dbReference type="ARBA" id="ARBA00022452"/>
    </source>
</evidence>
<evidence type="ECO:0000256" key="7">
    <source>
        <dbReference type="PROSITE-ProRule" id="PRU01360"/>
    </source>
</evidence>
<protein>
    <submittedName>
        <fullName evidence="10">SusC/RagA family TonB-linked outer membrane protein</fullName>
    </submittedName>
</protein>
<evidence type="ECO:0000256" key="8">
    <source>
        <dbReference type="SAM" id="SignalP"/>
    </source>
</evidence>
<comment type="caution">
    <text evidence="10">The sequence shown here is derived from an EMBL/GenBank/DDBJ whole genome shotgun (WGS) entry which is preliminary data.</text>
</comment>
<comment type="similarity">
    <text evidence="7">Belongs to the TonB-dependent receptor family.</text>
</comment>
<dbReference type="Proteomes" id="UP000321513">
    <property type="component" value="Unassembled WGS sequence"/>
</dbReference>
<dbReference type="SUPFAM" id="SSF56935">
    <property type="entry name" value="Porins"/>
    <property type="match status" value="1"/>
</dbReference>
<name>A0A512BB90_9BACT</name>
<keyword evidence="6 7" id="KW-0998">Cell outer membrane</keyword>
<dbReference type="InterPro" id="IPR008969">
    <property type="entry name" value="CarboxyPept-like_regulatory"/>
</dbReference>
<comment type="subcellular location">
    <subcellularLocation>
        <location evidence="1 7">Cell outer membrane</location>
        <topology evidence="1 7">Multi-pass membrane protein</topology>
    </subcellularLocation>
</comment>
<dbReference type="Gene3D" id="2.40.170.20">
    <property type="entry name" value="TonB-dependent receptor, beta-barrel domain"/>
    <property type="match status" value="1"/>
</dbReference>
<dbReference type="OrthoDB" id="609136at2"/>
<dbReference type="InterPro" id="IPR036942">
    <property type="entry name" value="Beta-barrel_TonB_sf"/>
</dbReference>
<sequence>MHMRKILSLFSVLMLVSILVFAQTRPITGRVLDEAGQPVGGASVSIKGSTVGTSADVDGAFRINAKTGDVLIISAVGAPAKEVTVTSTSNLTISLAKQTQSLSEVVVTTALGVRKQPRELGYSVSRLGNKELTQASPVNIQNGLTGKVSGLNIASTNSSVFGDTRITLRGIRSLTGNNQPLLVVDGAPVPLNQLSRLNPNDVEDITILKGASAAALYGPDGVNGVIFVKTLRGSKTGAPQVRVSNSTQFERVSFLPKFQKQFGSGSSVDPVTGIGVFDGLENQQYGDPYDGSMREIGHPLPGNIPQMEQYSYKERGRLDFFETGRTIQNDISYSAKNFLFSAQDANISGTLGGDKNRRTTLRFNASNEYGRFSTNFNLSYTRQQFNVASVSPYWEVFNTAGWIDLKKYKDWRNDPASSPNHYYNEYYANPYFIKDANRRTGLNDDLFAQIQLGLKVTDWLNLTYRASTNMRSNDEMFTSEAFTFSDYAHNVTHKYNASNDIKASVSNNETKFNRLNSEVFLTAQKEFGDFSIDGLVGQSLREDRYTSVGISGSNLIIPTLFNVANRTGEPGAGGSNYKSRLLGAYGQVTFGFKKWAFLELTGRNNWDSRLPSNNRSFFFPGANASIVLSDAIPAIKNSSLISYLKVRGSIVKSGNVNLSGNQDPVFGAYQLESVYGVAAGFPYGNLPGFQGSTAVNNPDIKPEFVNSKEAGFEISILKNKVNLEVTGYLQNNTNQIINVNVSRATGVGSTTVNAADFDNKGLEFDLRLTPLVNLGDFRVNFNANLSLMDSRVNSVYQGLNELPVGNSNYAIVGYPAFMFKLTDYVRDPQGRIIVDRNTGYPSLDPNLKTFGNTMPKTILGLVPSIAWKGLTLNVTADYRGGHQVYNAIGSDMDFTGSSARSGSNNRQRFVVPNSVYDDGSGKYIENTSILTTNGGYGFYEGTNTNRGINTNYLTSAAAFKIREISLIYSLPTSFIQGAKFLKSATIGLTARNMFTFLPKSNQWTDPEFNTSTGNGLGVNTTANLPPNRLYGFNAVLVF</sequence>
<evidence type="ECO:0000256" key="1">
    <source>
        <dbReference type="ARBA" id="ARBA00004571"/>
    </source>
</evidence>
<evidence type="ECO:0000313" key="10">
    <source>
        <dbReference type="EMBL" id="GEO09145.1"/>
    </source>
</evidence>
<keyword evidence="2 7" id="KW-0813">Transport</keyword>
<dbReference type="AlphaFoldDB" id="A0A512BB90"/>
<organism evidence="10 11">
    <name type="scientific">Segetibacter aerophilus</name>
    <dbReference type="NCBI Taxonomy" id="670293"/>
    <lineage>
        <taxon>Bacteria</taxon>
        <taxon>Pseudomonadati</taxon>
        <taxon>Bacteroidota</taxon>
        <taxon>Chitinophagia</taxon>
        <taxon>Chitinophagales</taxon>
        <taxon>Chitinophagaceae</taxon>
        <taxon>Segetibacter</taxon>
    </lineage>
</organism>
<dbReference type="Gene3D" id="2.60.40.1120">
    <property type="entry name" value="Carboxypeptidase-like, regulatory domain"/>
    <property type="match status" value="1"/>
</dbReference>
<dbReference type="InterPro" id="IPR039426">
    <property type="entry name" value="TonB-dep_rcpt-like"/>
</dbReference>
<keyword evidence="3 7" id="KW-1134">Transmembrane beta strand</keyword>
<keyword evidence="8" id="KW-0732">Signal</keyword>
<keyword evidence="5 7" id="KW-0472">Membrane</keyword>
<feature type="chain" id="PRO_5021915422" evidence="8">
    <location>
        <begin position="23"/>
        <end position="1038"/>
    </location>
</feature>
<gene>
    <name evidence="10" type="ORF">SAE01_16410</name>
</gene>
<evidence type="ECO:0000256" key="6">
    <source>
        <dbReference type="ARBA" id="ARBA00023237"/>
    </source>
</evidence>
<dbReference type="PROSITE" id="PS52016">
    <property type="entry name" value="TONB_DEPENDENT_REC_3"/>
    <property type="match status" value="1"/>
</dbReference>
<dbReference type="InterPro" id="IPR012910">
    <property type="entry name" value="Plug_dom"/>
</dbReference>
<feature type="signal peptide" evidence="8">
    <location>
        <begin position="1"/>
        <end position="22"/>
    </location>
</feature>
<dbReference type="Gene3D" id="2.170.130.10">
    <property type="entry name" value="TonB-dependent receptor, plug domain"/>
    <property type="match status" value="1"/>
</dbReference>
<proteinExistence type="inferred from homology"/>
<dbReference type="InterPro" id="IPR037066">
    <property type="entry name" value="Plug_dom_sf"/>
</dbReference>
<evidence type="ECO:0000313" key="11">
    <source>
        <dbReference type="Proteomes" id="UP000321513"/>
    </source>
</evidence>
<dbReference type="EMBL" id="BJYT01000005">
    <property type="protein sequence ID" value="GEO09145.1"/>
    <property type="molecule type" value="Genomic_DNA"/>
</dbReference>
<accession>A0A512BB90</accession>
<dbReference type="Pfam" id="PF13715">
    <property type="entry name" value="CarbopepD_reg_2"/>
    <property type="match status" value="1"/>
</dbReference>
<keyword evidence="4 7" id="KW-0812">Transmembrane</keyword>
<feature type="domain" description="TonB-dependent receptor plug" evidence="9">
    <location>
        <begin position="118"/>
        <end position="225"/>
    </location>
</feature>
<evidence type="ECO:0000259" key="9">
    <source>
        <dbReference type="Pfam" id="PF07715"/>
    </source>
</evidence>
<dbReference type="InterPro" id="IPR023996">
    <property type="entry name" value="TonB-dep_OMP_SusC/RagA"/>
</dbReference>